<sequence length="103" mass="11202">MHSGGVCSTVALQQQGSGFDAQPGVFLHGVCMFSLFMRGFSQGTPTSSHNPKMIVRLIGLSTLPLGVNEWVRDCLSCMSLCCPAIDWRRVQGVPCLSPVDCWR</sequence>
<proteinExistence type="predicted"/>
<gene>
    <name evidence="1" type="ORF">AMECASPLE_037674</name>
</gene>
<name>A0ABV0YJ50_9TELE</name>
<accession>A0ABV0YJ50</accession>
<evidence type="ECO:0000313" key="1">
    <source>
        <dbReference type="EMBL" id="MEQ2293848.1"/>
    </source>
</evidence>
<dbReference type="Proteomes" id="UP001469553">
    <property type="component" value="Unassembled WGS sequence"/>
</dbReference>
<comment type="caution">
    <text evidence="1">The sequence shown here is derived from an EMBL/GenBank/DDBJ whole genome shotgun (WGS) entry which is preliminary data.</text>
</comment>
<dbReference type="EMBL" id="JAHRIP010034712">
    <property type="protein sequence ID" value="MEQ2293848.1"/>
    <property type="molecule type" value="Genomic_DNA"/>
</dbReference>
<protein>
    <submittedName>
        <fullName evidence="1">Uncharacterized protein</fullName>
    </submittedName>
</protein>
<keyword evidence="2" id="KW-1185">Reference proteome</keyword>
<reference evidence="1 2" key="1">
    <citation type="submission" date="2021-06" db="EMBL/GenBank/DDBJ databases">
        <authorList>
            <person name="Palmer J.M."/>
        </authorList>
    </citation>
    <scope>NUCLEOTIDE SEQUENCE [LARGE SCALE GENOMIC DNA]</scope>
    <source>
        <strain evidence="1 2">AS_MEX2019</strain>
        <tissue evidence="1">Muscle</tissue>
    </source>
</reference>
<evidence type="ECO:0000313" key="2">
    <source>
        <dbReference type="Proteomes" id="UP001469553"/>
    </source>
</evidence>
<organism evidence="1 2">
    <name type="scientific">Ameca splendens</name>
    <dbReference type="NCBI Taxonomy" id="208324"/>
    <lineage>
        <taxon>Eukaryota</taxon>
        <taxon>Metazoa</taxon>
        <taxon>Chordata</taxon>
        <taxon>Craniata</taxon>
        <taxon>Vertebrata</taxon>
        <taxon>Euteleostomi</taxon>
        <taxon>Actinopterygii</taxon>
        <taxon>Neopterygii</taxon>
        <taxon>Teleostei</taxon>
        <taxon>Neoteleostei</taxon>
        <taxon>Acanthomorphata</taxon>
        <taxon>Ovalentaria</taxon>
        <taxon>Atherinomorphae</taxon>
        <taxon>Cyprinodontiformes</taxon>
        <taxon>Goodeidae</taxon>
        <taxon>Ameca</taxon>
    </lineage>
</organism>